<evidence type="ECO:0000256" key="2">
    <source>
        <dbReference type="ARBA" id="ARBA00022519"/>
    </source>
</evidence>
<dbReference type="AlphaFoldDB" id="D9ST94"/>
<sequence>MKYIFLSDVHIGENIPENWYQKSVHQVYLKAILQYIQANAQQIQDVVILGDWFDSWMYPPEPQISATVTEIINNNLEVFTVQDDGDFITCMDSIKGDLYYVRGNHDMTIDFNELNNYIKLHSKKNKQVVCLDEAYGVNGIYAEHGHYFDLLCKPDLGDKNLYKPLPIGYFVSRVSALYCQQKLQEAGNQNAAQLPGQGNPDMSSILKAIVSNYSGDYSNFANVIMSTLSNLVKCPDMTKLVFTMPDGTVINAADVAKMYPDILKNQQDLTSLLVVDADNSLDNNGENLCNSSYKGIKNRVVVMGHTHVDRLQSHYTLFNGKTIYVNSGFMCPAIPDISTGMVMTFTEVEQNGSTFTVRLKKVNYPGTSISTLTEATI</sequence>
<dbReference type="eggNOG" id="COG1409">
    <property type="taxonomic scope" value="Bacteria"/>
</dbReference>
<evidence type="ECO:0000313" key="8">
    <source>
        <dbReference type="Proteomes" id="UP000002730"/>
    </source>
</evidence>
<dbReference type="InterPro" id="IPR029052">
    <property type="entry name" value="Metallo-depent_PP-like"/>
</dbReference>
<evidence type="ECO:0000256" key="5">
    <source>
        <dbReference type="ARBA" id="ARBA00023211"/>
    </source>
</evidence>
<dbReference type="Proteomes" id="UP000002730">
    <property type="component" value="Chromosome"/>
</dbReference>
<dbReference type="Pfam" id="PF00149">
    <property type="entry name" value="Metallophos"/>
    <property type="match status" value="1"/>
</dbReference>
<evidence type="ECO:0000256" key="3">
    <source>
        <dbReference type="ARBA" id="ARBA00022723"/>
    </source>
</evidence>
<dbReference type="GO" id="GO:0009245">
    <property type="term" value="P:lipid A biosynthetic process"/>
    <property type="evidence" value="ECO:0007669"/>
    <property type="project" value="TreeGrafter"/>
</dbReference>
<reference evidence="7 8" key="1">
    <citation type="submission" date="2010-08" db="EMBL/GenBank/DDBJ databases">
        <title>Complete sequence of Clostridium cellulovorans 743B.</title>
        <authorList>
            <consortium name="US DOE Joint Genome Institute"/>
            <person name="Lucas S."/>
            <person name="Copeland A."/>
            <person name="Lapidus A."/>
            <person name="Cheng J.-F."/>
            <person name="Bruce D."/>
            <person name="Goodwin L."/>
            <person name="Pitluck S."/>
            <person name="Chertkov O."/>
            <person name="Detter J.C."/>
            <person name="Han C."/>
            <person name="Tapia R."/>
            <person name="Land M."/>
            <person name="Hauser L."/>
            <person name="Chang Y.-J."/>
            <person name="Jeffries C."/>
            <person name="Kyrpides N."/>
            <person name="Ivanova N."/>
            <person name="Mikhailova N."/>
            <person name="Hemme C.L."/>
            <person name="Woyke T."/>
        </authorList>
    </citation>
    <scope>NUCLEOTIDE SEQUENCE [LARGE SCALE GENOMIC DNA]</scope>
    <source>
        <strain evidence="8">ATCC 35296 / DSM 3052 / OCM 3 / 743B</strain>
    </source>
</reference>
<dbReference type="Gene3D" id="3.60.21.10">
    <property type="match status" value="1"/>
</dbReference>
<protein>
    <recommendedName>
        <fullName evidence="6">Calcineurin-like phosphoesterase domain-containing protein</fullName>
    </recommendedName>
</protein>
<dbReference type="EMBL" id="CP002160">
    <property type="protein sequence ID" value="ADL50710.1"/>
    <property type="molecule type" value="Genomic_DNA"/>
</dbReference>
<dbReference type="GO" id="GO:0016020">
    <property type="term" value="C:membrane"/>
    <property type="evidence" value="ECO:0007669"/>
    <property type="project" value="GOC"/>
</dbReference>
<dbReference type="SUPFAM" id="SSF56300">
    <property type="entry name" value="Metallo-dependent phosphatases"/>
    <property type="match status" value="1"/>
</dbReference>
<evidence type="ECO:0000256" key="1">
    <source>
        <dbReference type="ARBA" id="ARBA00022475"/>
    </source>
</evidence>
<dbReference type="PANTHER" id="PTHR34990:SF2">
    <property type="entry name" value="BLL8164 PROTEIN"/>
    <property type="match status" value="1"/>
</dbReference>
<keyword evidence="1" id="KW-1003">Cell membrane</keyword>
<dbReference type="HOGENOM" id="CLU_732993_0_0_9"/>
<dbReference type="GO" id="GO:0046872">
    <property type="term" value="F:metal ion binding"/>
    <property type="evidence" value="ECO:0007669"/>
    <property type="project" value="UniProtKB-KW"/>
</dbReference>
<dbReference type="InterPro" id="IPR043461">
    <property type="entry name" value="LpxH-like"/>
</dbReference>
<feature type="domain" description="Calcineurin-like phosphoesterase" evidence="6">
    <location>
        <begin position="1"/>
        <end position="167"/>
    </location>
</feature>
<keyword evidence="8" id="KW-1185">Reference proteome</keyword>
<evidence type="ECO:0000313" key="7">
    <source>
        <dbReference type="EMBL" id="ADL50710.1"/>
    </source>
</evidence>
<evidence type="ECO:0000256" key="4">
    <source>
        <dbReference type="ARBA" id="ARBA00023136"/>
    </source>
</evidence>
<dbReference type="PANTHER" id="PTHR34990">
    <property type="entry name" value="UDP-2,3-DIACYLGLUCOSAMINE HYDROLASE-RELATED"/>
    <property type="match status" value="1"/>
</dbReference>
<proteinExistence type="predicted"/>
<keyword evidence="4" id="KW-0472">Membrane</keyword>
<name>D9ST94_CLOC7</name>
<gene>
    <name evidence="7" type="ordered locus">Clocel_0942</name>
</gene>
<dbReference type="InterPro" id="IPR004843">
    <property type="entry name" value="Calcineurin-like_PHP"/>
</dbReference>
<dbReference type="KEGG" id="ccb:Clocel_0942"/>
<keyword evidence="5" id="KW-0464">Manganese</keyword>
<dbReference type="GO" id="GO:0008758">
    <property type="term" value="F:UDP-2,3-diacylglucosamine hydrolase activity"/>
    <property type="evidence" value="ECO:0007669"/>
    <property type="project" value="TreeGrafter"/>
</dbReference>
<evidence type="ECO:0000259" key="6">
    <source>
        <dbReference type="Pfam" id="PF00149"/>
    </source>
</evidence>
<dbReference type="OrthoDB" id="569491at2"/>
<keyword evidence="3" id="KW-0479">Metal-binding</keyword>
<dbReference type="RefSeq" id="WP_010076445.1">
    <property type="nucleotide sequence ID" value="NC_014393.1"/>
</dbReference>
<keyword evidence="2" id="KW-0997">Cell inner membrane</keyword>
<organism evidence="7 8">
    <name type="scientific">Clostridium cellulovorans (strain ATCC 35296 / DSM 3052 / OCM 3 / 743B)</name>
    <dbReference type="NCBI Taxonomy" id="573061"/>
    <lineage>
        <taxon>Bacteria</taxon>
        <taxon>Bacillati</taxon>
        <taxon>Bacillota</taxon>
        <taxon>Clostridia</taxon>
        <taxon>Eubacteriales</taxon>
        <taxon>Clostridiaceae</taxon>
        <taxon>Clostridium</taxon>
    </lineage>
</organism>
<dbReference type="STRING" id="573061.Clocel_0942"/>
<accession>D9ST94</accession>